<dbReference type="AlphaFoldDB" id="A0A4Y4AZQ0"/>
<name>A0A4Y4AZQ0_9FLAO</name>
<dbReference type="Proteomes" id="UP000316775">
    <property type="component" value="Unassembled WGS sequence"/>
</dbReference>
<comment type="caution">
    <text evidence="1">The sequence shown here is derived from an EMBL/GenBank/DDBJ whole genome shotgun (WGS) entry which is preliminary data.</text>
</comment>
<organism evidence="1 2">
    <name type="scientific">Flavobacterium flevense</name>
    <dbReference type="NCBI Taxonomy" id="983"/>
    <lineage>
        <taxon>Bacteria</taxon>
        <taxon>Pseudomonadati</taxon>
        <taxon>Bacteroidota</taxon>
        <taxon>Flavobacteriia</taxon>
        <taxon>Flavobacteriales</taxon>
        <taxon>Flavobacteriaceae</taxon>
        <taxon>Flavobacterium</taxon>
    </lineage>
</organism>
<accession>A0A4Y4AZQ0</accession>
<proteinExistence type="predicted"/>
<protein>
    <submittedName>
        <fullName evidence="1">Uncharacterized protein</fullName>
    </submittedName>
</protein>
<gene>
    <name evidence="1" type="ORF">FFL01_20590</name>
</gene>
<evidence type="ECO:0000313" key="2">
    <source>
        <dbReference type="Proteomes" id="UP000316775"/>
    </source>
</evidence>
<dbReference type="STRING" id="983.SAMN05443543_101479"/>
<sequence>MLDLKKIFTFIITTIFINCYAQQNSITDYSGYSISELNSKKIELELKANYVLVNDYLEKIERGDVDHMALTKIDNGIVKPYWDSGAELKPYYNNWKEAASRISAFEKTHAPELQELNNLLKNKIIDKEMYFSENRKTREQLHSRYPNEYPLLAANHISSLKTMWKATGRYMLEDYKRKEKNFPIYWIPEKERIISKNTNKYKAITQELIAVQNEIKKNYNNQ</sequence>
<dbReference type="RefSeq" id="WP_073241466.1">
    <property type="nucleotide sequence ID" value="NZ_BJNP01000021.1"/>
</dbReference>
<evidence type="ECO:0000313" key="1">
    <source>
        <dbReference type="EMBL" id="GEC72520.1"/>
    </source>
</evidence>
<keyword evidence="2" id="KW-1185">Reference proteome</keyword>
<reference evidence="1 2" key="1">
    <citation type="submission" date="2019-06" db="EMBL/GenBank/DDBJ databases">
        <title>Whole genome shotgun sequence of Flavobacterium flevense NBRC 14960.</title>
        <authorList>
            <person name="Hosoyama A."/>
            <person name="Uohara A."/>
            <person name="Ohji S."/>
            <person name="Ichikawa N."/>
        </authorList>
    </citation>
    <scope>NUCLEOTIDE SEQUENCE [LARGE SCALE GENOMIC DNA]</scope>
    <source>
        <strain evidence="1 2">NBRC 14960</strain>
    </source>
</reference>
<dbReference type="EMBL" id="BJNP01000021">
    <property type="protein sequence ID" value="GEC72520.1"/>
    <property type="molecule type" value="Genomic_DNA"/>
</dbReference>